<dbReference type="PROSITE" id="PS50007">
    <property type="entry name" value="PIPLC_X_DOMAIN"/>
    <property type="match status" value="1"/>
</dbReference>
<evidence type="ECO:0000259" key="15">
    <source>
        <dbReference type="PROSITE" id="PS50001"/>
    </source>
</evidence>
<dbReference type="Gene3D" id="2.60.40.150">
    <property type="entry name" value="C2 domain"/>
    <property type="match status" value="1"/>
</dbReference>
<dbReference type="SMART" id="SM00252">
    <property type="entry name" value="SH2"/>
    <property type="match status" value="2"/>
</dbReference>
<dbReference type="GO" id="GO:0010634">
    <property type="term" value="P:positive regulation of epithelial cell migration"/>
    <property type="evidence" value="ECO:0007669"/>
    <property type="project" value="TreeGrafter"/>
</dbReference>
<comment type="cofactor">
    <cofactor evidence="1">
        <name>Ca(2+)</name>
        <dbReference type="ChEBI" id="CHEBI:29108"/>
    </cofactor>
</comment>
<dbReference type="PRINTS" id="PR00401">
    <property type="entry name" value="SH2DOMAIN"/>
</dbReference>
<evidence type="ECO:0000256" key="8">
    <source>
        <dbReference type="ARBA" id="ARBA00022999"/>
    </source>
</evidence>
<dbReference type="GO" id="GO:0048468">
    <property type="term" value="P:cell development"/>
    <property type="evidence" value="ECO:0007669"/>
    <property type="project" value="UniProtKB-ARBA"/>
</dbReference>
<dbReference type="Gene3D" id="3.30.505.10">
    <property type="entry name" value="SH2 domain"/>
    <property type="match status" value="2"/>
</dbReference>
<evidence type="ECO:0000256" key="5">
    <source>
        <dbReference type="ARBA" id="ARBA00022801"/>
    </source>
</evidence>
<dbReference type="PROSITE" id="PS50222">
    <property type="entry name" value="EF_HAND_2"/>
    <property type="match status" value="1"/>
</dbReference>
<feature type="domain" description="PI-PLC Y-box" evidence="18">
    <location>
        <begin position="939"/>
        <end position="1054"/>
    </location>
</feature>
<comment type="function">
    <text evidence="12">Mediates the production of the second messenger molecules diacylglycerol (DAG) and inositol 1,4,5-trisphosphate (IP3). Plays an important role in the regulation of intracellular signaling cascades.</text>
</comment>
<evidence type="ECO:0000256" key="12">
    <source>
        <dbReference type="PIRNR" id="PIRNR000952"/>
    </source>
</evidence>
<feature type="domain" description="EF-hand" evidence="19">
    <location>
        <begin position="189"/>
        <end position="224"/>
    </location>
</feature>
<dbReference type="InterPro" id="IPR036860">
    <property type="entry name" value="SH2_dom_sf"/>
</dbReference>
<dbReference type="CDD" id="cd11825">
    <property type="entry name" value="SH3_PLCgamma"/>
    <property type="match status" value="1"/>
</dbReference>
<keyword evidence="9 12" id="KW-0443">Lipid metabolism</keyword>
<dbReference type="GO" id="GO:0051209">
    <property type="term" value="P:release of sequestered calcium ion into cytosol"/>
    <property type="evidence" value="ECO:0007669"/>
    <property type="project" value="TreeGrafter"/>
</dbReference>
<dbReference type="FunFam" id="2.30.30.40:FF:000051">
    <property type="entry name" value="1-phosphatidylinositol 4,5-bisphosphate phosphodiesterase gamma"/>
    <property type="match status" value="1"/>
</dbReference>
<reference evidence="20 21" key="1">
    <citation type="submission" date="2019-07" db="EMBL/GenBank/DDBJ databases">
        <title>Draft genome assembly of a fouling barnacle, Amphibalanus amphitrite (Darwin, 1854): The first reference genome for Thecostraca.</title>
        <authorList>
            <person name="Kim W."/>
        </authorList>
    </citation>
    <scope>NUCLEOTIDE SEQUENCE [LARGE SCALE GENOMIC DNA]</scope>
    <source>
        <strain evidence="20">SNU_AA5</strain>
        <tissue evidence="20">Soma without cirri and trophi</tissue>
    </source>
</reference>
<dbReference type="SUPFAM" id="SSF51695">
    <property type="entry name" value="PLC-like phosphodiesterases"/>
    <property type="match status" value="1"/>
</dbReference>
<dbReference type="Gene3D" id="2.30.29.30">
    <property type="entry name" value="Pleckstrin-homology domain (PH domain)/Phosphotyrosine-binding domain (PTB)"/>
    <property type="match status" value="1"/>
</dbReference>
<dbReference type="SUPFAM" id="SSF47473">
    <property type="entry name" value="EF-hand"/>
    <property type="match status" value="1"/>
</dbReference>
<dbReference type="GO" id="GO:0009395">
    <property type="term" value="P:phospholipid catabolic process"/>
    <property type="evidence" value="ECO:0007669"/>
    <property type="project" value="UniProtKB-UniRule"/>
</dbReference>
<evidence type="ECO:0000259" key="19">
    <source>
        <dbReference type="PROSITE" id="PS50222"/>
    </source>
</evidence>
<dbReference type="InterPro" id="IPR011993">
    <property type="entry name" value="PH-like_dom_sf"/>
</dbReference>
<keyword evidence="6" id="KW-0106">Calcium</keyword>
<dbReference type="InterPro" id="IPR017946">
    <property type="entry name" value="PLC-like_Pdiesterase_TIM-brl"/>
</dbReference>
<dbReference type="InterPro" id="IPR000909">
    <property type="entry name" value="PLipase_C_PInositol-sp_X_dom"/>
</dbReference>
<dbReference type="GO" id="GO:0048015">
    <property type="term" value="P:phosphatidylinositol-mediated signaling"/>
    <property type="evidence" value="ECO:0007669"/>
    <property type="project" value="TreeGrafter"/>
</dbReference>
<dbReference type="InterPro" id="IPR057061">
    <property type="entry name" value="PLCG_EF-hand_2"/>
</dbReference>
<keyword evidence="7 12" id="KW-0442">Lipid degradation</keyword>
<keyword evidence="10 12" id="KW-0807">Transducer</keyword>
<evidence type="ECO:0000256" key="13">
    <source>
        <dbReference type="PROSITE-ProRule" id="PRU00191"/>
    </source>
</evidence>
<dbReference type="CDD" id="cd00275">
    <property type="entry name" value="C2_PLC_like"/>
    <property type="match status" value="1"/>
</dbReference>
<dbReference type="EC" id="3.1.4.11" evidence="12"/>
<dbReference type="FunFam" id="3.30.505.10:FF:000009">
    <property type="entry name" value="1-phosphatidylinositol 4,5-bisphosphate phosphodiesterase gamma"/>
    <property type="match status" value="1"/>
</dbReference>
<keyword evidence="8 13" id="KW-0727">SH2 domain</keyword>
<evidence type="ECO:0000256" key="14">
    <source>
        <dbReference type="PROSITE-ProRule" id="PRU00192"/>
    </source>
</evidence>
<dbReference type="PROSITE" id="PS00018">
    <property type="entry name" value="EF_HAND_1"/>
    <property type="match status" value="1"/>
</dbReference>
<evidence type="ECO:0000256" key="10">
    <source>
        <dbReference type="ARBA" id="ARBA00023224"/>
    </source>
</evidence>
<sequence>MGSEPPAVLRQCSAERGDAGLALEHTITLLGRGTAVTRFCLRRRPERKSLAVRRETGQLISLKASVPDRSRGDDSEVLLDLRLVKQVRRGRASREFERWPEDARRCEPAKCFVVSYGAAFTLKTLSVACLSERECDTWLRGLEALVREAQQTPYPSQVVRWLFKEFYGMGGSVTLKDLKAFLPRVNCKLSTARLKELFQEADGSKNGRITFDDFLRLYYRIVWDPAVLVGGVERYVRAEENVSVSAFCRFLVNEQQDRLGRDEALAGQFMRDYLQEPQRDVKEPFFTADEFVSFLFSKQNELWDMRNDTVTQDMTRPLAHYWIASSHNTYLTGDQFSSDSSVEAYARCLRAGCRCIELDCWDGPDATPLIFHGHTLTSKIKLVDVVRCIRDNAFVTSEFPVILSIEDHCSLPQQRKMAAAFHEVFGDMLLTAPVDKTESELPSPQALRRKILIKHKKLPEGSDEVVVTSQDDGFDGLDLSDSLKNGILYLEDQVYGDWTPHFFVLANQRLYFTEEHSADQNDEDGEDSELLPPKANVPNDELHFGEKWFHGRLQGGRPRAEQLLREYSNLGNGTFLVRESETFVGDYSLSFWRNGQVNHCRIRTRPEWGQNKVYLIDTVTFDCLFNLINHYRTNPLRTQNFTMLLTEPVPQPNQHESKDWYHADCSRDKAEEMLQRVPQEGAFLVRPSQRDAAALSLSFRADRRIKHCRVRRDGRLYVIGNVQFESLVELVSYYEKHPLYKKVRLRYPVTSELVARAALEKNAPPTDGHASGTYMDPASFAAKVTVRALHDYRAQRDDELTFCKHAVITNVSKENDGWWRGDYGGRRQLWFPSNYVEEVEASDEADPSVLGSLQQGSVALLRAQVELLPAGPPSDGAPSLECIVRVLPATSLTPVDLGCANWSEGRDWEQRIRQVAESGQETGGARRDMERIKRIAKELSALIVYCRTETFQPERLRESRAFQEMSSFPETKVEKWLSPPNVKFFLWYNQLQLSRVYPKGQRIDSSNYNPVPMWNAGSQMVALNYQTPDRAMQLNQARFMQNGGCGYVLKPAFMHGESFDPFDKTTLPFPPTVYALRIIAGRHLSKQGRGIVSPFVDVEVIGAEYDNCNKYTTRVVPDNGLAPVWNETCEFTVHCPPLALLRFAVHDEDMFGDPNFIGQATYPLQCVRPGLRSVPLKNGYGEPLELASLLVHLEIRQTERPPPSVSQALEGLVLPSPDGGSVIAPLRAQ</sequence>
<feature type="domain" description="C2" evidence="17">
    <location>
        <begin position="1054"/>
        <end position="1178"/>
    </location>
</feature>
<dbReference type="Gene3D" id="3.20.20.190">
    <property type="entry name" value="Phosphatidylinositol (PI) phosphodiesterase"/>
    <property type="match status" value="2"/>
</dbReference>
<dbReference type="GO" id="GO:0046488">
    <property type="term" value="P:phosphatidylinositol metabolic process"/>
    <property type="evidence" value="ECO:0007669"/>
    <property type="project" value="TreeGrafter"/>
</dbReference>
<evidence type="ECO:0000256" key="4">
    <source>
        <dbReference type="ARBA" id="ARBA00022737"/>
    </source>
</evidence>
<evidence type="ECO:0000256" key="7">
    <source>
        <dbReference type="ARBA" id="ARBA00022963"/>
    </source>
</evidence>
<dbReference type="PANTHER" id="PTHR10336:SF159">
    <property type="entry name" value="1-PHOSPHATIDYLINOSITOL 4,5-BISPHOSPHATE PHOSPHODIESTERASE GAMMA"/>
    <property type="match status" value="1"/>
</dbReference>
<dbReference type="Pfam" id="PF00168">
    <property type="entry name" value="C2"/>
    <property type="match status" value="1"/>
</dbReference>
<keyword evidence="3" id="KW-0597">Phosphoprotein</keyword>
<dbReference type="CDD" id="cd10341">
    <property type="entry name" value="SH2_N-SH2_PLC_gamma_like"/>
    <property type="match status" value="1"/>
</dbReference>
<evidence type="ECO:0000256" key="6">
    <source>
        <dbReference type="ARBA" id="ARBA00022837"/>
    </source>
</evidence>
<dbReference type="Pfam" id="PF23329">
    <property type="entry name" value="EF_HAND_1_PLCG"/>
    <property type="match status" value="1"/>
</dbReference>
<keyword evidence="5 12" id="KW-0378">Hydrolase</keyword>
<dbReference type="SMART" id="SM00326">
    <property type="entry name" value="SH3"/>
    <property type="match status" value="1"/>
</dbReference>
<dbReference type="InterPro" id="IPR036028">
    <property type="entry name" value="SH3-like_dom_sf"/>
</dbReference>
<keyword evidence="4" id="KW-0677">Repeat</keyword>
<dbReference type="SUPFAM" id="SSF55550">
    <property type="entry name" value="SH2 domain"/>
    <property type="match status" value="2"/>
</dbReference>
<dbReference type="PROSITE" id="PS50002">
    <property type="entry name" value="SH3"/>
    <property type="match status" value="1"/>
</dbReference>
<organism evidence="20 21">
    <name type="scientific">Amphibalanus amphitrite</name>
    <name type="common">Striped barnacle</name>
    <name type="synonym">Balanus amphitrite</name>
    <dbReference type="NCBI Taxonomy" id="1232801"/>
    <lineage>
        <taxon>Eukaryota</taxon>
        <taxon>Metazoa</taxon>
        <taxon>Ecdysozoa</taxon>
        <taxon>Arthropoda</taxon>
        <taxon>Crustacea</taxon>
        <taxon>Multicrustacea</taxon>
        <taxon>Cirripedia</taxon>
        <taxon>Thoracica</taxon>
        <taxon>Thoracicalcarea</taxon>
        <taxon>Balanomorpha</taxon>
        <taxon>Balanoidea</taxon>
        <taxon>Balanidae</taxon>
        <taxon>Amphibalaninae</taxon>
        <taxon>Amphibalanus</taxon>
    </lineage>
</organism>
<dbReference type="AlphaFoldDB" id="A0A6A4W8S0"/>
<gene>
    <name evidence="20" type="primary">Plcg1</name>
    <name evidence="20" type="ORF">FJT64_025483</name>
</gene>
<dbReference type="SMART" id="SM00148">
    <property type="entry name" value="PLCXc"/>
    <property type="match status" value="1"/>
</dbReference>
<evidence type="ECO:0000256" key="3">
    <source>
        <dbReference type="ARBA" id="ARBA00022553"/>
    </source>
</evidence>
<evidence type="ECO:0000259" key="17">
    <source>
        <dbReference type="PROSITE" id="PS50004"/>
    </source>
</evidence>
<dbReference type="GO" id="GO:0005509">
    <property type="term" value="F:calcium ion binding"/>
    <property type="evidence" value="ECO:0007669"/>
    <property type="project" value="InterPro"/>
</dbReference>
<dbReference type="PRINTS" id="PR00390">
    <property type="entry name" value="PHPHLIPASEC"/>
</dbReference>
<dbReference type="PROSITE" id="PS50008">
    <property type="entry name" value="PIPLC_Y_DOMAIN"/>
    <property type="match status" value="1"/>
</dbReference>
<dbReference type="PANTHER" id="PTHR10336">
    <property type="entry name" value="PHOSPHOINOSITIDE-SPECIFIC PHOSPHOLIPASE C FAMILY PROTEIN"/>
    <property type="match status" value="1"/>
</dbReference>
<dbReference type="InterPro" id="IPR001711">
    <property type="entry name" value="PLipase_C_Pinositol-sp_Y"/>
</dbReference>
<evidence type="ECO:0000256" key="11">
    <source>
        <dbReference type="ARBA" id="ARBA00023674"/>
    </source>
</evidence>
<dbReference type="FunFam" id="3.20.20.190:FF:000004">
    <property type="entry name" value="1-phosphatidylinositol 4,5-bisphosphate phosphodiesterase gamma"/>
    <property type="match status" value="1"/>
</dbReference>
<evidence type="ECO:0000256" key="9">
    <source>
        <dbReference type="ARBA" id="ARBA00023098"/>
    </source>
</evidence>
<dbReference type="InterPro" id="IPR000980">
    <property type="entry name" value="SH2"/>
</dbReference>
<dbReference type="Pfam" id="PF23583">
    <property type="entry name" value="EF_HAND_2_PLCG"/>
    <property type="match status" value="1"/>
</dbReference>
<keyword evidence="21" id="KW-1185">Reference proteome</keyword>
<name>A0A6A4W8S0_AMPAM</name>
<protein>
    <recommendedName>
        <fullName evidence="12">1-phosphatidylinositol 4,5-bisphosphate phosphodiesterase gamma</fullName>
        <ecNumber evidence="12">3.1.4.11</ecNumber>
    </recommendedName>
</protein>
<dbReference type="GO" id="GO:0032587">
    <property type="term" value="C:ruffle membrane"/>
    <property type="evidence" value="ECO:0007669"/>
    <property type="project" value="TreeGrafter"/>
</dbReference>
<dbReference type="SMART" id="SM00239">
    <property type="entry name" value="C2"/>
    <property type="match status" value="1"/>
</dbReference>
<dbReference type="PROSITE" id="PS50004">
    <property type="entry name" value="C2"/>
    <property type="match status" value="1"/>
</dbReference>
<dbReference type="InterPro" id="IPR035023">
    <property type="entry name" value="PLC-gamma_C-SH2"/>
</dbReference>
<dbReference type="SUPFAM" id="SSF50044">
    <property type="entry name" value="SH3-domain"/>
    <property type="match status" value="1"/>
</dbReference>
<dbReference type="InterPro" id="IPR001452">
    <property type="entry name" value="SH3_domain"/>
</dbReference>
<dbReference type="Gene3D" id="1.10.238.10">
    <property type="entry name" value="EF-hand"/>
    <property type="match status" value="2"/>
</dbReference>
<dbReference type="Pfam" id="PF00018">
    <property type="entry name" value="SH3_1"/>
    <property type="match status" value="1"/>
</dbReference>
<comment type="caution">
    <text evidence="20">The sequence shown here is derived from an EMBL/GenBank/DDBJ whole genome shotgun (WGS) entry which is preliminary data.</text>
</comment>
<dbReference type="EMBL" id="VIIS01001063">
    <property type="protein sequence ID" value="KAF0302423.1"/>
    <property type="molecule type" value="Genomic_DNA"/>
</dbReference>
<dbReference type="FunFam" id="3.30.505.10:FF:000011">
    <property type="entry name" value="1-phosphatidylinositol 4,5-bisphosphate phosphodiesterase gamma"/>
    <property type="match status" value="1"/>
</dbReference>
<dbReference type="GO" id="GO:0004435">
    <property type="term" value="F:phosphatidylinositol-4,5-bisphosphate phospholipase C activity"/>
    <property type="evidence" value="ECO:0007669"/>
    <property type="project" value="UniProtKB-UniRule"/>
</dbReference>
<dbReference type="SMART" id="SM00149">
    <property type="entry name" value="PLCYc"/>
    <property type="match status" value="1"/>
</dbReference>
<dbReference type="InterPro" id="IPR035892">
    <property type="entry name" value="C2_domain_sf"/>
</dbReference>
<dbReference type="InterPro" id="IPR035024">
    <property type="entry name" value="PLC-gamma_N-SH2"/>
</dbReference>
<feature type="domain" description="SH2" evidence="15">
    <location>
        <begin position="660"/>
        <end position="749"/>
    </location>
</feature>
<dbReference type="InterPro" id="IPR016279">
    <property type="entry name" value="PLC-gamma"/>
</dbReference>
<dbReference type="InterPro" id="IPR056586">
    <property type="entry name" value="EF-hand_PLCG1"/>
</dbReference>
<evidence type="ECO:0000256" key="1">
    <source>
        <dbReference type="ARBA" id="ARBA00001913"/>
    </source>
</evidence>
<dbReference type="InterPro" id="IPR002048">
    <property type="entry name" value="EF_hand_dom"/>
</dbReference>
<dbReference type="OrthoDB" id="269822at2759"/>
<dbReference type="SUPFAM" id="SSF49562">
    <property type="entry name" value="C2 domain (Calcium/lipid-binding domain, CaLB)"/>
    <property type="match status" value="1"/>
</dbReference>
<dbReference type="CDD" id="cd09932">
    <property type="entry name" value="SH2_C-SH2_PLC_gamma_like"/>
    <property type="match status" value="1"/>
</dbReference>
<comment type="catalytic activity">
    <reaction evidence="11">
        <text>a 1,2-diacyl-sn-glycero-3-phospho-(1D-myo-inositol-4,5-bisphosphate) + H2O = 1D-myo-inositol 1,4,5-trisphosphate + a 1,2-diacyl-sn-glycerol + H(+)</text>
        <dbReference type="Rhea" id="RHEA:33179"/>
        <dbReference type="ChEBI" id="CHEBI:15377"/>
        <dbReference type="ChEBI" id="CHEBI:15378"/>
        <dbReference type="ChEBI" id="CHEBI:17815"/>
        <dbReference type="ChEBI" id="CHEBI:58456"/>
        <dbReference type="ChEBI" id="CHEBI:203600"/>
        <dbReference type="EC" id="3.1.4.11"/>
    </reaction>
    <physiologicalReaction direction="left-to-right" evidence="11">
        <dbReference type="Rhea" id="RHEA:33180"/>
    </physiologicalReaction>
</comment>
<evidence type="ECO:0000313" key="21">
    <source>
        <dbReference type="Proteomes" id="UP000440578"/>
    </source>
</evidence>
<evidence type="ECO:0000259" key="18">
    <source>
        <dbReference type="PROSITE" id="PS50008"/>
    </source>
</evidence>
<dbReference type="Pfam" id="PF00017">
    <property type="entry name" value="SH2"/>
    <property type="match status" value="2"/>
</dbReference>
<dbReference type="InterPro" id="IPR001192">
    <property type="entry name" value="PI-PLC_fam"/>
</dbReference>
<dbReference type="InterPro" id="IPR000008">
    <property type="entry name" value="C2_dom"/>
</dbReference>
<dbReference type="Pfam" id="PF00388">
    <property type="entry name" value="PI-PLC-X"/>
    <property type="match status" value="1"/>
</dbReference>
<evidence type="ECO:0000313" key="20">
    <source>
        <dbReference type="EMBL" id="KAF0302423.1"/>
    </source>
</evidence>
<proteinExistence type="predicted"/>
<dbReference type="CDD" id="cd08592">
    <property type="entry name" value="PI-PLCc_gamma"/>
    <property type="match status" value="1"/>
</dbReference>
<accession>A0A6A4W8S0</accession>
<keyword evidence="2 14" id="KW-0728">SH3 domain</keyword>
<dbReference type="PIRSF" id="PIRSF000952">
    <property type="entry name" value="PLC-gamma"/>
    <property type="match status" value="1"/>
</dbReference>
<dbReference type="Proteomes" id="UP000440578">
    <property type="component" value="Unassembled WGS sequence"/>
</dbReference>
<dbReference type="CDD" id="cd16201">
    <property type="entry name" value="EFh_PI-PLCgamma"/>
    <property type="match status" value="1"/>
</dbReference>
<dbReference type="Gene3D" id="2.30.30.40">
    <property type="entry name" value="SH3 Domains"/>
    <property type="match status" value="1"/>
</dbReference>
<feature type="domain" description="SH3" evidence="16">
    <location>
        <begin position="781"/>
        <end position="841"/>
    </location>
</feature>
<feature type="domain" description="SH2" evidence="15">
    <location>
        <begin position="548"/>
        <end position="649"/>
    </location>
</feature>
<dbReference type="SUPFAM" id="SSF50729">
    <property type="entry name" value="PH domain-like"/>
    <property type="match status" value="1"/>
</dbReference>
<dbReference type="Pfam" id="PF00387">
    <property type="entry name" value="PI-PLC-Y"/>
    <property type="match status" value="1"/>
</dbReference>
<dbReference type="PROSITE" id="PS50001">
    <property type="entry name" value="SH2"/>
    <property type="match status" value="2"/>
</dbReference>
<evidence type="ECO:0000259" key="16">
    <source>
        <dbReference type="PROSITE" id="PS50002"/>
    </source>
</evidence>
<dbReference type="InterPro" id="IPR011992">
    <property type="entry name" value="EF-hand-dom_pair"/>
</dbReference>
<evidence type="ECO:0000256" key="2">
    <source>
        <dbReference type="ARBA" id="ARBA00022443"/>
    </source>
</evidence>
<dbReference type="InterPro" id="IPR018247">
    <property type="entry name" value="EF_Hand_1_Ca_BS"/>
</dbReference>